<dbReference type="Pfam" id="PF13374">
    <property type="entry name" value="TPR_10"/>
    <property type="match status" value="2"/>
</dbReference>
<dbReference type="PANTHER" id="PTHR19959:SF119">
    <property type="entry name" value="FUNGAL LIPASE-LIKE DOMAIN-CONTAINING PROTEIN"/>
    <property type="match status" value="1"/>
</dbReference>
<reference evidence="2 3" key="1">
    <citation type="submission" date="2023-10" db="EMBL/GenBank/DDBJ databases">
        <title>The genome sequence of Streptomyces sp. HUAS YS2.</title>
        <authorList>
            <person name="Mo P."/>
        </authorList>
    </citation>
    <scope>NUCLEOTIDE SEQUENCE [LARGE SCALE GENOMIC DNA]</scope>
    <source>
        <strain evidence="2 3">HUAS YS2</strain>
    </source>
</reference>
<keyword evidence="3" id="KW-1185">Reference proteome</keyword>
<organism evidence="2 3">
    <name type="scientific">Streptomyces solicathayae</name>
    <dbReference type="NCBI Taxonomy" id="3081768"/>
    <lineage>
        <taxon>Bacteria</taxon>
        <taxon>Bacillati</taxon>
        <taxon>Actinomycetota</taxon>
        <taxon>Actinomycetes</taxon>
        <taxon>Kitasatosporales</taxon>
        <taxon>Streptomycetaceae</taxon>
        <taxon>Streptomyces</taxon>
    </lineage>
</organism>
<proteinExistence type="predicted"/>
<name>A0ABZ0LL70_9ACTN</name>
<dbReference type="Gene3D" id="1.25.40.10">
    <property type="entry name" value="Tetratricopeptide repeat domain"/>
    <property type="match status" value="4"/>
</dbReference>
<dbReference type="Pfam" id="PF12770">
    <property type="entry name" value="CHAT"/>
    <property type="match status" value="1"/>
</dbReference>
<evidence type="ECO:0000313" key="3">
    <source>
        <dbReference type="Proteomes" id="UP001301731"/>
    </source>
</evidence>
<dbReference type="RefSeq" id="WP_318100450.1">
    <property type="nucleotide sequence ID" value="NZ_CP137573.1"/>
</dbReference>
<evidence type="ECO:0000313" key="2">
    <source>
        <dbReference type="EMBL" id="WOX20167.1"/>
    </source>
</evidence>
<dbReference type="PANTHER" id="PTHR19959">
    <property type="entry name" value="KINESIN LIGHT CHAIN"/>
    <property type="match status" value="1"/>
</dbReference>
<dbReference type="SUPFAM" id="SSF48452">
    <property type="entry name" value="TPR-like"/>
    <property type="match status" value="4"/>
</dbReference>
<protein>
    <submittedName>
        <fullName evidence="2">CHAT domain-containing protein</fullName>
    </submittedName>
</protein>
<gene>
    <name evidence="2" type="ORF">R2D22_01675</name>
</gene>
<dbReference type="EMBL" id="CP137573">
    <property type="protein sequence ID" value="WOX20167.1"/>
    <property type="molecule type" value="Genomic_DNA"/>
</dbReference>
<accession>A0ABZ0LL70</accession>
<dbReference type="Proteomes" id="UP001301731">
    <property type="component" value="Chromosome"/>
</dbReference>
<sequence length="1296" mass="140230">MLFLRGIPAMPDRDAALAALNSHLALNAGDSTHILEREVRRAARDLERVTDPEHDLSAAQVLGWYHWLRHLALSEGQGRDDLAAATRFFAPVHRVSPQSVPEPLHRTLQESAVGTPAPEFDPRAMATAQARAVDLLTAYERTGQRDVLEQAIAAFRTVHTMLPEDHPSHAAGLHNLGNALQFLSERVGEIEVLEEAVQAGRGAVTATPQGHPDRAGFLNSLGVALQRLFGRVGDIEVLREAVKVSREAVAAVPQGHPHRAMYLDNLGSTLRIHFERIGDLAVLEEAVQLGREAVATSPRDDPGRAMNLNNLGSTLRIHFERIGDLAVLEEAVQLGREAVATTPRDHPNRAGYLHNLGNTLQALFGRVGDIEVLREAVKVSREAVAAVPQGHPHRAMHLNSLVNALQALSGHTGRTEALEEAVQAGREAVAATPHHHPNRAGYLTSLGVALQRRFERVGEIEVLEEAVQVNREAVATVPHNHPNRATPLNNLGTALQTLFERIGDIEVLEEAVQVNREAVATTPHNHPNRATHLNNLAGNLLALFEHIGEIEVLKEAVQVGREAVATVPHNHPHHAVQIGNLGSILQTLFERTGDIEVLEEAAQVGRKAVATTPHNHPNRAVQLNNLTGTLAALFERVGDIEILKEAVKTSREAVATTPRDHPSRAGYLHNLGNILKTLFERSTDIEVLEEAVRVSREAVSATPHDHPHRAVYLNSLGGKLANLFEVGGGTQAREDACRYFGEAAGSTTSDTVTRIKAYRRFALLASGPDAPQAALEAVEEAIALTASLAPGSLGRADREYQLGRLPGLPEEAAAAALAAGRPERAVELLERARGILATDTLGLRSRDAVRLREHAPHLADELRQLRARLDALNHPRPTSSAEAPEVLREANQRLAEHRREAHDAWQSLIARISGLPGFEDFLHAPPINELARHAHEGPVVFVTASPRRCDALVLTDSADAPVRVVPLPTLTQDAAFEQGERLLAALHATTDHEIAPRARVEAQREILAVLTWLWDTVAEPVLTDLGHTTAHQPGEPWPRLWWCPVGILAYLPLHAAGHHTDDVQREGGPRTVLDRVVSSYTTTVRALAHARTRQSGPSTPSTLVVAAAKAPGTPPLPGVRVEAAAITSLIPDARLLATPTRDTVLDALPSHGIAHFSCHGEADWTDPARSHLVLTDHATAPLTIADITALDLTAELAYLSACDTSNTAPRLADESLHITGAFHLAGYRHVIGTLWSVDDRTAAQLGTDFYAHLTDNGTAPPQADRSALALHLATTRLRSRYPHVPSLWAAHTHTGT</sequence>
<dbReference type="InterPro" id="IPR024983">
    <property type="entry name" value="CHAT_dom"/>
</dbReference>
<dbReference type="InterPro" id="IPR011990">
    <property type="entry name" value="TPR-like_helical_dom_sf"/>
</dbReference>
<feature type="domain" description="CHAT" evidence="1">
    <location>
        <begin position="1008"/>
        <end position="1295"/>
    </location>
</feature>
<evidence type="ECO:0000259" key="1">
    <source>
        <dbReference type="Pfam" id="PF12770"/>
    </source>
</evidence>